<dbReference type="InterPro" id="IPR015943">
    <property type="entry name" value="WD40/YVTN_repeat-like_dom_sf"/>
</dbReference>
<keyword evidence="3" id="KW-1185">Reference proteome</keyword>
<proteinExistence type="predicted"/>
<organism evidence="2 3">
    <name type="scientific">Coemansia biformis</name>
    <dbReference type="NCBI Taxonomy" id="1286918"/>
    <lineage>
        <taxon>Eukaryota</taxon>
        <taxon>Fungi</taxon>
        <taxon>Fungi incertae sedis</taxon>
        <taxon>Zoopagomycota</taxon>
        <taxon>Kickxellomycotina</taxon>
        <taxon>Kickxellomycetes</taxon>
        <taxon>Kickxellales</taxon>
        <taxon>Kickxellaceae</taxon>
        <taxon>Coemansia</taxon>
    </lineage>
</organism>
<gene>
    <name evidence="2" type="ORF">LPJ61_002460</name>
</gene>
<dbReference type="SUPFAM" id="SSF101908">
    <property type="entry name" value="Putative isomerase YbhE"/>
    <property type="match status" value="1"/>
</dbReference>
<reference evidence="2" key="1">
    <citation type="submission" date="2022-07" db="EMBL/GenBank/DDBJ databases">
        <title>Phylogenomic reconstructions and comparative analyses of Kickxellomycotina fungi.</title>
        <authorList>
            <person name="Reynolds N.K."/>
            <person name="Stajich J.E."/>
            <person name="Barry K."/>
            <person name="Grigoriev I.V."/>
            <person name="Crous P."/>
            <person name="Smith M.E."/>
        </authorList>
    </citation>
    <scope>NUCLEOTIDE SEQUENCE</scope>
    <source>
        <strain evidence="2">BCRC 34381</strain>
    </source>
</reference>
<dbReference type="Proteomes" id="UP001143981">
    <property type="component" value="Unassembled WGS sequence"/>
</dbReference>
<feature type="region of interest" description="Disordered" evidence="1">
    <location>
        <begin position="174"/>
        <end position="261"/>
    </location>
</feature>
<evidence type="ECO:0000313" key="2">
    <source>
        <dbReference type="EMBL" id="KAJ1731596.1"/>
    </source>
</evidence>
<sequence>MKGVWVQFSGLTPGRAVQDLQRLAGGRVGRVEFQHSSRTEVAGRLEVASVDEARRVLESANYAVVNGSVVRLSMGPEFLAGCRPVVLEGIPLREDEDTRLYEYCRRFGLVCGLQTEKGTARVWLDSEDGAQGLVNSIKTGGYYGMRPQAYIELTDPAAIVIEGEDSDSLLIDSVSRPGKALPRDGKPAAPAAAAAGLSGSARKSTGKRRRDRGRPGGRQGKVLRTGPAHIQHPASASARQSRSAPQQTGADGDGGERGGSLKHVRNIMDMTPWRAKAPFIYDFIYRRAPEATADDDGCCLSMAWGQGQQPGTLNCYLSQGNLAAASTVRDWINVGQSFDDVSSAITMTTFDIPACGHSANIKSLLSAFNSSDVSILHKNQKKDDNRQVIAALKLYDEGRILFGCTMQSVIVWSTDAIRQKEMLLLMDDIDGVYDVGRDYVVANSSRGEMGVWKAGSRNYMWRYNDTRRFRGTPLLSTDSLRITALQVAADDQGAYVGDSLGRLSYCDFRAPHIDRLTSEHRGILKCIEPVGSHGVLTGTYDGRIALLDARFIHANGQASVVRKYHSSAGSIDTVNSIRVCPHNPDIFACAIGTNVYIYAKEPQQSQSLLFSHEAHQTQVTDFCWHPDIDFMYTIGSTELGAGRGSGEIQIWRPSGNIL</sequence>
<evidence type="ECO:0000313" key="3">
    <source>
        <dbReference type="Proteomes" id="UP001143981"/>
    </source>
</evidence>
<comment type="caution">
    <text evidence="2">The sequence shown here is derived from an EMBL/GenBank/DDBJ whole genome shotgun (WGS) entry which is preliminary data.</text>
</comment>
<dbReference type="OrthoDB" id="5536067at2759"/>
<dbReference type="AlphaFoldDB" id="A0A9W7YE14"/>
<protein>
    <submittedName>
        <fullName evidence="2">Uncharacterized protein</fullName>
    </submittedName>
</protein>
<evidence type="ECO:0000256" key="1">
    <source>
        <dbReference type="SAM" id="MobiDB-lite"/>
    </source>
</evidence>
<dbReference type="EMBL" id="JANBOI010000311">
    <property type="protein sequence ID" value="KAJ1731596.1"/>
    <property type="molecule type" value="Genomic_DNA"/>
</dbReference>
<feature type="compositionally biased region" description="Low complexity" evidence="1">
    <location>
        <begin position="231"/>
        <end position="250"/>
    </location>
</feature>
<name>A0A9W7YE14_9FUNG</name>
<dbReference type="Gene3D" id="2.130.10.10">
    <property type="entry name" value="YVTN repeat-like/Quinoprotein amine dehydrogenase"/>
    <property type="match status" value="1"/>
</dbReference>
<accession>A0A9W7YE14</accession>